<evidence type="ECO:0000256" key="1">
    <source>
        <dbReference type="ARBA" id="ARBA00038240"/>
    </source>
</evidence>
<accession>A0A4Y6UVG6</accession>
<dbReference type="InterPro" id="IPR011009">
    <property type="entry name" value="Kinase-like_dom_sf"/>
</dbReference>
<proteinExistence type="inferred from homology"/>
<dbReference type="OrthoDB" id="1995036at2"/>
<reference evidence="3 4" key="1">
    <citation type="submission" date="2019-06" db="EMBL/GenBank/DDBJ databases">
        <title>Saccharibacillus brassicae sp. nov., an endophytic bacterium isolated from Chinese cabbage seeds (Brassica pekinensis).</title>
        <authorList>
            <person name="Jiang L."/>
            <person name="Lee J."/>
            <person name="Kim S.W."/>
        </authorList>
    </citation>
    <scope>NUCLEOTIDE SEQUENCE [LARGE SCALE GENOMIC DNA]</scope>
    <source>
        <strain evidence="4">KCTC 43072 / ATSA2</strain>
    </source>
</reference>
<gene>
    <name evidence="3" type="ORF">FFV09_05380</name>
</gene>
<evidence type="ECO:0000259" key="2">
    <source>
        <dbReference type="Pfam" id="PF01636"/>
    </source>
</evidence>
<dbReference type="Gene3D" id="3.90.1200.10">
    <property type="match status" value="1"/>
</dbReference>
<dbReference type="EMBL" id="CP041217">
    <property type="protein sequence ID" value="QDH20341.1"/>
    <property type="molecule type" value="Genomic_DNA"/>
</dbReference>
<keyword evidence="3" id="KW-0808">Transferase</keyword>
<evidence type="ECO:0000313" key="3">
    <source>
        <dbReference type="EMBL" id="QDH20341.1"/>
    </source>
</evidence>
<dbReference type="SUPFAM" id="SSF56112">
    <property type="entry name" value="Protein kinase-like (PK-like)"/>
    <property type="match status" value="1"/>
</dbReference>
<comment type="similarity">
    <text evidence="1">Belongs to the pseudomonas-type ThrB family.</text>
</comment>
<sequence>MTLTTNEQLSQLLAAYDLDRPQPTFLRHNENRTYRVQDAGGRSYLLRIHDPYVPEMKGLQHRYDGILAELEMLEQRGARSDEEVQVPVRSRAGELVTTFEERGQTLNVSLLTWLDGRDLQKEDLYGEDMVGKLGGELAKLHAFFAEYAAPGMEARPHQGRAYNDRLAGVIRSGVATGLFTAEDADTVEETLRLVNDRLAGRGGEFGTDLIHGDIGLNNAIVTEDGGVRLIDFGFYGRGYRLTDVAMGAMMLPSDRRELFLAAYAGGKKWTEEELREIDGFMLVAILGYYVFQFGNVRMHEWMRERMPMLCADKCRPFLAGEQMLERIAF</sequence>
<organism evidence="3 4">
    <name type="scientific">Saccharibacillus brassicae</name>
    <dbReference type="NCBI Taxonomy" id="2583377"/>
    <lineage>
        <taxon>Bacteria</taxon>
        <taxon>Bacillati</taxon>
        <taxon>Bacillota</taxon>
        <taxon>Bacilli</taxon>
        <taxon>Bacillales</taxon>
        <taxon>Paenibacillaceae</taxon>
        <taxon>Saccharibacillus</taxon>
    </lineage>
</organism>
<dbReference type="GO" id="GO:0019202">
    <property type="term" value="F:amino acid kinase activity"/>
    <property type="evidence" value="ECO:0007669"/>
    <property type="project" value="TreeGrafter"/>
</dbReference>
<feature type="domain" description="Aminoglycoside phosphotransferase" evidence="2">
    <location>
        <begin position="29"/>
        <end position="276"/>
    </location>
</feature>
<keyword evidence="4" id="KW-1185">Reference proteome</keyword>
<dbReference type="InterPro" id="IPR050249">
    <property type="entry name" value="Pseudomonas-type_ThrB"/>
</dbReference>
<dbReference type="AlphaFoldDB" id="A0A4Y6UVG6"/>
<protein>
    <submittedName>
        <fullName evidence="3">Phosphotransferase</fullName>
    </submittedName>
</protein>
<dbReference type="PANTHER" id="PTHR21064">
    <property type="entry name" value="AMINOGLYCOSIDE PHOSPHOTRANSFERASE DOMAIN-CONTAINING PROTEIN-RELATED"/>
    <property type="match status" value="1"/>
</dbReference>
<name>A0A4Y6UVG6_SACBS</name>
<dbReference type="PANTHER" id="PTHR21064:SF6">
    <property type="entry name" value="AMINOGLYCOSIDE PHOSPHOTRANSFERASE DOMAIN-CONTAINING PROTEIN"/>
    <property type="match status" value="1"/>
</dbReference>
<evidence type="ECO:0000313" key="4">
    <source>
        <dbReference type="Proteomes" id="UP000316968"/>
    </source>
</evidence>
<dbReference type="KEGG" id="saca:FFV09_05380"/>
<dbReference type="RefSeq" id="WP_141446768.1">
    <property type="nucleotide sequence ID" value="NZ_CP041217.1"/>
</dbReference>
<dbReference type="InterPro" id="IPR002575">
    <property type="entry name" value="Aminoglycoside_PTrfase"/>
</dbReference>
<dbReference type="Proteomes" id="UP000316968">
    <property type="component" value="Chromosome"/>
</dbReference>
<dbReference type="Pfam" id="PF01636">
    <property type="entry name" value="APH"/>
    <property type="match status" value="1"/>
</dbReference>